<protein>
    <submittedName>
        <fullName evidence="1">Uncharacterized protein</fullName>
    </submittedName>
</protein>
<feature type="non-terminal residue" evidence="1">
    <location>
        <position position="1"/>
    </location>
</feature>
<sequence>VVAKVVGVLYDHLRELEADIDSLMPMEDYEWNKNLTLLDRMNTSLGVINHYESHEINEIISHLYRVLSYIDEAVDTVQYYNERKELLLNYRILEKKIGRILADNDEVSLDDLGVSEKFGREYLKLYLRGHYTEIPLEEVGSGLRRVG</sequence>
<dbReference type="AlphaFoldDB" id="X0V615"/>
<organism evidence="1">
    <name type="scientific">marine sediment metagenome</name>
    <dbReference type="NCBI Taxonomy" id="412755"/>
    <lineage>
        <taxon>unclassified sequences</taxon>
        <taxon>metagenomes</taxon>
        <taxon>ecological metagenomes</taxon>
    </lineage>
</organism>
<reference evidence="1" key="1">
    <citation type="journal article" date="2014" name="Front. Microbiol.">
        <title>High frequency of phylogenetically diverse reductive dehalogenase-homologous genes in deep subseafloor sedimentary metagenomes.</title>
        <authorList>
            <person name="Kawai M."/>
            <person name="Futagami T."/>
            <person name="Toyoda A."/>
            <person name="Takaki Y."/>
            <person name="Nishi S."/>
            <person name="Hori S."/>
            <person name="Arai W."/>
            <person name="Tsubouchi T."/>
            <person name="Morono Y."/>
            <person name="Uchiyama I."/>
            <person name="Ito T."/>
            <person name="Fujiyama A."/>
            <person name="Inagaki F."/>
            <person name="Takami H."/>
        </authorList>
    </citation>
    <scope>NUCLEOTIDE SEQUENCE</scope>
    <source>
        <strain evidence="1">Expedition CK06-06</strain>
    </source>
</reference>
<dbReference type="EMBL" id="BARS01021093">
    <property type="protein sequence ID" value="GAG13634.1"/>
    <property type="molecule type" value="Genomic_DNA"/>
</dbReference>
<gene>
    <name evidence="1" type="ORF">S01H1_33927</name>
</gene>
<name>X0V615_9ZZZZ</name>
<comment type="caution">
    <text evidence="1">The sequence shown here is derived from an EMBL/GenBank/DDBJ whole genome shotgun (WGS) entry which is preliminary data.</text>
</comment>
<proteinExistence type="predicted"/>
<evidence type="ECO:0000313" key="1">
    <source>
        <dbReference type="EMBL" id="GAG13634.1"/>
    </source>
</evidence>
<accession>X0V615</accession>